<accession>A0AAW6U705</accession>
<dbReference type="Gene3D" id="1.10.260.40">
    <property type="entry name" value="lambda repressor-like DNA-binding domains"/>
    <property type="match status" value="1"/>
</dbReference>
<sequence>MFFRNNETDFWKWCRHYLKRAKYVIKFYDNIENTHYRIKNIKAKDAKEIIEQYEVLKYTLTEEQNQLLEKSLINNERFKYDKRTFNNIDEIMRNWSQICFPKHKLKLKSISKIEVGKAIKNQRLYHDMSLKFVADLLNISQATLKSYETGTRLAKLDVIYGLSQIYNMTIDDLIG</sequence>
<dbReference type="EMBL" id="JASCXW010000038">
    <property type="protein sequence ID" value="MDI6453615.1"/>
    <property type="molecule type" value="Genomic_DNA"/>
</dbReference>
<dbReference type="AlphaFoldDB" id="A0AAW6U705"/>
<gene>
    <name evidence="2" type="ORF">QJ521_08545</name>
</gene>
<dbReference type="InterPro" id="IPR010982">
    <property type="entry name" value="Lambda_DNA-bd_dom_sf"/>
</dbReference>
<reference evidence="2" key="1">
    <citation type="submission" date="2023-05" db="EMBL/GenBank/DDBJ databases">
        <title>Mariniplasma microaerophilum sp. nov., a novel anaerobic mollicute isolated from terrestrial mud volcano, Taman Peninsula, Russia.</title>
        <authorList>
            <person name="Khomyakova M.A."/>
            <person name="Merkel A.Y."/>
            <person name="Slobodkin A.I."/>
        </authorList>
    </citation>
    <scope>NUCLEOTIDE SEQUENCE</scope>
    <source>
        <strain evidence="2">M4Ah</strain>
    </source>
</reference>
<dbReference type="RefSeq" id="WP_282840052.1">
    <property type="nucleotide sequence ID" value="NZ_JASCXW010000038.1"/>
</dbReference>
<proteinExistence type="predicted"/>
<dbReference type="SMART" id="SM00530">
    <property type="entry name" value="HTH_XRE"/>
    <property type="match status" value="1"/>
</dbReference>
<evidence type="ECO:0000259" key="1">
    <source>
        <dbReference type="PROSITE" id="PS50943"/>
    </source>
</evidence>
<dbReference type="Pfam" id="PF01381">
    <property type="entry name" value="HTH_3"/>
    <property type="match status" value="1"/>
</dbReference>
<organism evidence="2 3">
    <name type="scientific">Peloplasma aerotolerans</name>
    <dbReference type="NCBI Taxonomy" id="3044389"/>
    <lineage>
        <taxon>Bacteria</taxon>
        <taxon>Bacillati</taxon>
        <taxon>Mycoplasmatota</taxon>
        <taxon>Mollicutes</taxon>
        <taxon>Acholeplasmatales</taxon>
        <taxon>Acholeplasmataceae</taxon>
        <taxon>Peloplasma</taxon>
    </lineage>
</organism>
<dbReference type="CDD" id="cd00093">
    <property type="entry name" value="HTH_XRE"/>
    <property type="match status" value="1"/>
</dbReference>
<evidence type="ECO:0000313" key="3">
    <source>
        <dbReference type="Proteomes" id="UP001431532"/>
    </source>
</evidence>
<comment type="caution">
    <text evidence="2">The sequence shown here is derived from an EMBL/GenBank/DDBJ whole genome shotgun (WGS) entry which is preliminary data.</text>
</comment>
<dbReference type="SUPFAM" id="SSF47413">
    <property type="entry name" value="lambda repressor-like DNA-binding domains"/>
    <property type="match status" value="1"/>
</dbReference>
<dbReference type="Proteomes" id="UP001431532">
    <property type="component" value="Unassembled WGS sequence"/>
</dbReference>
<dbReference type="GO" id="GO:0003677">
    <property type="term" value="F:DNA binding"/>
    <property type="evidence" value="ECO:0007669"/>
    <property type="project" value="InterPro"/>
</dbReference>
<protein>
    <submittedName>
        <fullName evidence="2">Helix-turn-helix transcriptional regulator</fullName>
    </submittedName>
</protein>
<keyword evidence="3" id="KW-1185">Reference proteome</keyword>
<dbReference type="InterPro" id="IPR001387">
    <property type="entry name" value="Cro/C1-type_HTH"/>
</dbReference>
<name>A0AAW6U705_9MOLU</name>
<feature type="domain" description="HTH cro/C1-type" evidence="1">
    <location>
        <begin position="119"/>
        <end position="173"/>
    </location>
</feature>
<evidence type="ECO:0000313" key="2">
    <source>
        <dbReference type="EMBL" id="MDI6453615.1"/>
    </source>
</evidence>
<dbReference type="PROSITE" id="PS50943">
    <property type="entry name" value="HTH_CROC1"/>
    <property type="match status" value="1"/>
</dbReference>